<dbReference type="Gene3D" id="3.30.565.40">
    <property type="entry name" value="Fervidobacterium nodosum Rt17-B1 like"/>
    <property type="match status" value="1"/>
</dbReference>
<proteinExistence type="predicted"/>
<protein>
    <recommendedName>
        <fullName evidence="1">DUF3298 domain-containing protein</fullName>
    </recommendedName>
</protein>
<keyword evidence="3" id="KW-1185">Reference proteome</keyword>
<dbReference type="HOGENOM" id="CLU_902714_0_0_10"/>
<dbReference type="InterPro" id="IPR021729">
    <property type="entry name" value="DUF3298"/>
</dbReference>
<feature type="domain" description="DUF3298" evidence="1">
    <location>
        <begin position="295"/>
        <end position="324"/>
    </location>
</feature>
<dbReference type="Gene3D" id="3.90.640.20">
    <property type="entry name" value="Heat-shock cognate protein, ATPase"/>
    <property type="match status" value="1"/>
</dbReference>
<dbReference type="AlphaFoldDB" id="C9MPD9"/>
<evidence type="ECO:0000313" key="2">
    <source>
        <dbReference type="EMBL" id="EEX18942.1"/>
    </source>
</evidence>
<dbReference type="EMBL" id="ACVA01000031">
    <property type="protein sequence ID" value="EEX18942.1"/>
    <property type="molecule type" value="Genomic_DNA"/>
</dbReference>
<sequence length="342" mass="37729">MFMMCSERNKSRNCFADNIGKDYICGLLTSFITIMNKRFLLLLTCLIAVGILAGCDGRKTPVDNNPVGQVSDSSTHSEVDSTVADQEVALVTDSMGKKISNKVGSVEMSYSFPVSGPQPLVNALRAYLSSEMRGCTVIFGVDNKEAKPFSNPADGRRMLKYYAEKAFHNLTESCGDTVEGAAPCELSMSVKKYSETKLFVTYYSFYYLYEGGAHGMATQYGATFDKQTGKKLGNPVNFKNIKALQPLLRKGLREYYYVFLKDNGETPSPAAIQEYMNDLFIGNGVIPKPSITPCLVEKGVEIIYGQYEIAPYVHGMPTFTIPYKSIAKFLTPEARRLAGLGD</sequence>
<reference evidence="2 3" key="1">
    <citation type="submission" date="2009-09" db="EMBL/GenBank/DDBJ databases">
        <authorList>
            <person name="Weinstock G."/>
            <person name="Sodergren E."/>
            <person name="Clifton S."/>
            <person name="Fulton L."/>
            <person name="Fulton B."/>
            <person name="Courtney L."/>
            <person name="Fronick C."/>
            <person name="Harrison M."/>
            <person name="Strong C."/>
            <person name="Farmer C."/>
            <person name="Delahaunty K."/>
            <person name="Markovic C."/>
            <person name="Hall O."/>
            <person name="Minx P."/>
            <person name="Tomlinson C."/>
            <person name="Mitreva M."/>
            <person name="Nelson J."/>
            <person name="Hou S."/>
            <person name="Wollam A."/>
            <person name="Pepin K.H."/>
            <person name="Johnson M."/>
            <person name="Bhonagiri V."/>
            <person name="Nash W.E."/>
            <person name="Warren W."/>
            <person name="Chinwalla A."/>
            <person name="Mardis E.R."/>
            <person name="Wilson R.K."/>
        </authorList>
    </citation>
    <scope>NUCLEOTIDE SEQUENCE [LARGE SCALE GENOMIC DNA]</scope>
    <source>
        <strain evidence="2 3">F0319</strain>
    </source>
</reference>
<gene>
    <name evidence="2" type="ORF">HMPREF0973_01477</name>
</gene>
<dbReference type="InterPro" id="IPR037126">
    <property type="entry name" value="PdaC/RsiV-like_sf"/>
</dbReference>
<organism evidence="2 3">
    <name type="scientific">Prevotella veroralis F0319</name>
    <dbReference type="NCBI Taxonomy" id="649761"/>
    <lineage>
        <taxon>Bacteria</taxon>
        <taxon>Pseudomonadati</taxon>
        <taxon>Bacteroidota</taxon>
        <taxon>Bacteroidia</taxon>
        <taxon>Bacteroidales</taxon>
        <taxon>Prevotellaceae</taxon>
        <taxon>Prevotella</taxon>
    </lineage>
</organism>
<evidence type="ECO:0000259" key="1">
    <source>
        <dbReference type="Pfam" id="PF11738"/>
    </source>
</evidence>
<accession>C9MPD9</accession>
<evidence type="ECO:0000313" key="3">
    <source>
        <dbReference type="Proteomes" id="UP000003327"/>
    </source>
</evidence>
<comment type="caution">
    <text evidence="2">The sequence shown here is derived from an EMBL/GenBank/DDBJ whole genome shotgun (WGS) entry which is preliminary data.</text>
</comment>
<dbReference type="STRING" id="649761.HMPREF0973_01477"/>
<dbReference type="Proteomes" id="UP000003327">
    <property type="component" value="Unassembled WGS sequence"/>
</dbReference>
<dbReference type="Pfam" id="PF11738">
    <property type="entry name" value="DUF3298"/>
    <property type="match status" value="1"/>
</dbReference>
<name>C9MPD9_9BACT</name>